<keyword evidence="1" id="KW-0472">Membrane</keyword>
<dbReference type="EMBL" id="CP001968">
    <property type="protein sequence ID" value="ADD69255.1"/>
    <property type="molecule type" value="Genomic_DNA"/>
</dbReference>
<evidence type="ECO:0000256" key="1">
    <source>
        <dbReference type="SAM" id="Phobius"/>
    </source>
</evidence>
<dbReference type="HOGENOM" id="CLU_1486755_0_0_0"/>
<keyword evidence="1" id="KW-0812">Transmembrane</keyword>
<gene>
    <name evidence="2" type="ordered locus">Dacet_2495</name>
</gene>
<evidence type="ECO:0000313" key="3">
    <source>
        <dbReference type="Proteomes" id="UP000002012"/>
    </source>
</evidence>
<dbReference type="Proteomes" id="UP000002012">
    <property type="component" value="Chromosome"/>
</dbReference>
<dbReference type="PaxDb" id="522772-Dacet_2495"/>
<sequence length="181" mass="20749" precursor="true">MFYYTLRGVLVNKAINFFLCILVAFPVFASKLDINIIYEASRMKIKETVCGWQPDFDLGYVESENDCYQTIYEIDVPMYGFIVEPKSTPLPQAAKVAYYLSFFDSAVPKDGHVKTVVLKDGKPVRTVTGIRHDRTFEGLVIMDKGESLQFSSKTEPSYTYIYIIAVIFVIIGSYFILRKRK</sequence>
<organism evidence="2 3">
    <name type="scientific">Denitrovibrio acetiphilus (strain DSM 12809 / NBRC 114555 / N2460)</name>
    <dbReference type="NCBI Taxonomy" id="522772"/>
    <lineage>
        <taxon>Bacteria</taxon>
        <taxon>Pseudomonadati</taxon>
        <taxon>Deferribacterota</taxon>
        <taxon>Deferribacteres</taxon>
        <taxon>Deferribacterales</taxon>
        <taxon>Geovibrionaceae</taxon>
        <taxon>Denitrovibrio</taxon>
    </lineage>
</organism>
<keyword evidence="3" id="KW-1185">Reference proteome</keyword>
<evidence type="ECO:0000313" key="2">
    <source>
        <dbReference type="EMBL" id="ADD69255.1"/>
    </source>
</evidence>
<proteinExistence type="predicted"/>
<name>D4H4C6_DENA2</name>
<dbReference type="InParanoid" id="D4H4C6"/>
<reference evidence="2 3" key="1">
    <citation type="journal article" date="2010" name="Stand. Genomic Sci.">
        <title>Complete genome sequence of Denitrovibrio acetiphilus type strain (N2460).</title>
        <authorList>
            <person name="Kiss H."/>
            <person name="Lang E."/>
            <person name="Lapidus A."/>
            <person name="Copeland A."/>
            <person name="Nolan M."/>
            <person name="Glavina Del Rio T."/>
            <person name="Chen F."/>
            <person name="Lucas S."/>
            <person name="Tice H."/>
            <person name="Cheng J.F."/>
            <person name="Han C."/>
            <person name="Goodwin L."/>
            <person name="Pitluck S."/>
            <person name="Liolios K."/>
            <person name="Pati A."/>
            <person name="Ivanova N."/>
            <person name="Mavromatis K."/>
            <person name="Chen A."/>
            <person name="Palaniappan K."/>
            <person name="Land M."/>
            <person name="Hauser L."/>
            <person name="Chang Y.J."/>
            <person name="Jeffries C.D."/>
            <person name="Detter J.C."/>
            <person name="Brettin T."/>
            <person name="Spring S."/>
            <person name="Rohde M."/>
            <person name="Goker M."/>
            <person name="Woyke T."/>
            <person name="Bristow J."/>
            <person name="Eisen J.A."/>
            <person name="Markowitz V."/>
            <person name="Hugenholtz P."/>
            <person name="Kyrpides N.C."/>
            <person name="Klenk H.P."/>
        </authorList>
    </citation>
    <scope>NUCLEOTIDE SEQUENCE [LARGE SCALE GENOMIC DNA]</scope>
    <source>
        <strain evidence="3">DSM 12809 / NBRC 114555 / N2460</strain>
    </source>
</reference>
<dbReference type="KEGG" id="dap:Dacet_2495"/>
<dbReference type="AlphaFoldDB" id="D4H4C6"/>
<keyword evidence="1" id="KW-1133">Transmembrane helix</keyword>
<dbReference type="STRING" id="522772.Dacet_2495"/>
<feature type="transmembrane region" description="Helical" evidence="1">
    <location>
        <begin position="158"/>
        <end position="177"/>
    </location>
</feature>
<protein>
    <submittedName>
        <fullName evidence="2">Uncharacterized protein</fullName>
    </submittedName>
</protein>
<accession>D4H4C6</accession>